<dbReference type="AlphaFoldDB" id="A0A167DQ88"/>
<name>A0A167DQ88_9GAMM</name>
<feature type="region of interest" description="Disordered" evidence="1">
    <location>
        <begin position="19"/>
        <end position="81"/>
    </location>
</feature>
<feature type="chain" id="PRO_5007885375" description="DUF1800 domain-containing protein" evidence="2">
    <location>
        <begin position="19"/>
        <end position="681"/>
    </location>
</feature>
<feature type="signal peptide" evidence="2">
    <location>
        <begin position="1"/>
        <end position="18"/>
    </location>
</feature>
<dbReference type="PANTHER" id="PTHR43737:SF1">
    <property type="entry name" value="DUF1501 DOMAIN-CONTAINING PROTEIN"/>
    <property type="match status" value="1"/>
</dbReference>
<organism evidence="3 4">
    <name type="scientific">Pseudoalteromonas luteoviolacea H33</name>
    <dbReference type="NCBI Taxonomy" id="1365251"/>
    <lineage>
        <taxon>Bacteria</taxon>
        <taxon>Pseudomonadati</taxon>
        <taxon>Pseudomonadota</taxon>
        <taxon>Gammaproteobacteria</taxon>
        <taxon>Alteromonadales</taxon>
        <taxon>Pseudoalteromonadaceae</taxon>
        <taxon>Pseudoalteromonas</taxon>
    </lineage>
</organism>
<dbReference type="InterPro" id="IPR013783">
    <property type="entry name" value="Ig-like_fold"/>
</dbReference>
<gene>
    <name evidence="3" type="ORF">N476_20355</name>
</gene>
<feature type="compositionally biased region" description="Polar residues" evidence="1">
    <location>
        <begin position="23"/>
        <end position="37"/>
    </location>
</feature>
<dbReference type="EMBL" id="AUXZ01000083">
    <property type="protein sequence ID" value="KZN49192.1"/>
    <property type="molecule type" value="Genomic_DNA"/>
</dbReference>
<evidence type="ECO:0000313" key="3">
    <source>
        <dbReference type="EMBL" id="KZN49192.1"/>
    </source>
</evidence>
<evidence type="ECO:0000313" key="4">
    <source>
        <dbReference type="Proteomes" id="UP000076503"/>
    </source>
</evidence>
<feature type="compositionally biased region" description="Low complexity" evidence="1">
    <location>
        <begin position="41"/>
        <end position="58"/>
    </location>
</feature>
<dbReference type="PROSITE" id="PS51257">
    <property type="entry name" value="PROKAR_LIPOPROTEIN"/>
    <property type="match status" value="1"/>
</dbReference>
<dbReference type="InterPro" id="IPR014917">
    <property type="entry name" value="DUF1800"/>
</dbReference>
<proteinExistence type="predicted"/>
<dbReference type="Pfam" id="PF08811">
    <property type="entry name" value="DUF1800"/>
    <property type="match status" value="1"/>
</dbReference>
<dbReference type="OrthoDB" id="9772295at2"/>
<dbReference type="Pfam" id="PF22352">
    <property type="entry name" value="K319L-like_PKD"/>
    <property type="match status" value="1"/>
</dbReference>
<dbReference type="RefSeq" id="WP_063362729.1">
    <property type="nucleotide sequence ID" value="NZ_AUXZ01000083.1"/>
</dbReference>
<comment type="caution">
    <text evidence="3">The sequence shown here is derived from an EMBL/GenBank/DDBJ whole genome shotgun (WGS) entry which is preliminary data.</text>
</comment>
<dbReference type="Proteomes" id="UP000076503">
    <property type="component" value="Unassembled WGS sequence"/>
</dbReference>
<sequence>MKMRVLFLLVTLVLSACGGGGSESSTPTASPQLPTSDESTNDANTANSSSPPSSPSTEPNDDTADQNTSDEIADTQNISTSPVVDIRLPGDVVRKGSVITIDSVIEGSTEGLSFAWAQISGPTVTLAGADSASLTVTLPSASSINNESYTFSLTVTDSTGMSTYTETSIESVNAMTERQASALMQQATLGATYSEIQSASGMSESEWLDQQIALTPTLHMPLLENYPDRDNPSHINRIDAWWKASLNAPDQLRQRVAFALSEIFVISDANTALRGEPEGMVAYYDMLLKHAFGNFRSLLESVTLSPAMGVYLSHLGNEKANAELNIRPDENYAREVMQLFTIGLNELNLDGSIKLDANGNTIPTYSQAEIAGFAKVFTGWTFAYSARWDRPSRNYTLPMHAFADYHSMEEKSLLGGEIIPKNTGPHESMQLALDNLFAHNNVAPFISKQLIQRLVKSNPTQAYIARVATIFNDNGEGVKGDLGAVIKAILLDEEARKYTSVQLYSGKIKEPILVKLHLWRVLNARSELNRYYTWNLNTAYGQGPLLSPSVFNFFRPDHTPNELQTLGLVAPELQIATDSNMISTINGHYGDLVWRMAERKTTLNPNTIYMYAQADIEMLTNNGLPPLLDYYDLVYFAGSMSDTTRTALVDLDSYFVNRDASLRVAQLLYMISLSPDFNYQN</sequence>
<dbReference type="Gene3D" id="2.60.40.10">
    <property type="entry name" value="Immunoglobulins"/>
    <property type="match status" value="1"/>
</dbReference>
<evidence type="ECO:0008006" key="5">
    <source>
        <dbReference type="Google" id="ProtNLM"/>
    </source>
</evidence>
<evidence type="ECO:0000256" key="1">
    <source>
        <dbReference type="SAM" id="MobiDB-lite"/>
    </source>
</evidence>
<evidence type="ECO:0000256" key="2">
    <source>
        <dbReference type="SAM" id="SignalP"/>
    </source>
</evidence>
<feature type="compositionally biased region" description="Polar residues" evidence="1">
    <location>
        <begin position="65"/>
        <end position="81"/>
    </location>
</feature>
<dbReference type="PATRIC" id="fig|1365251.3.peg.3391"/>
<protein>
    <recommendedName>
        <fullName evidence="5">DUF1800 domain-containing protein</fullName>
    </recommendedName>
</protein>
<accession>A0A167DQ88</accession>
<keyword evidence="2" id="KW-0732">Signal</keyword>
<dbReference type="PANTHER" id="PTHR43737">
    <property type="entry name" value="BLL7424 PROTEIN"/>
    <property type="match status" value="1"/>
</dbReference>
<reference evidence="3 4" key="1">
    <citation type="submission" date="2013-07" db="EMBL/GenBank/DDBJ databases">
        <title>Comparative Genomic and Metabolomic Analysis of Twelve Strains of Pseudoalteromonas luteoviolacea.</title>
        <authorList>
            <person name="Vynne N.G."/>
            <person name="Mansson M."/>
            <person name="Gram L."/>
        </authorList>
    </citation>
    <scope>NUCLEOTIDE SEQUENCE [LARGE SCALE GENOMIC DNA]</scope>
    <source>
        <strain evidence="3 4">H33</strain>
    </source>
</reference>